<dbReference type="InParanoid" id="K5UNQ9"/>
<organism evidence="1 2">
    <name type="scientific">Phanerochaete carnosa (strain HHB-10118-sp)</name>
    <name type="common">White-rot fungus</name>
    <name type="synonym">Peniophora carnosa</name>
    <dbReference type="NCBI Taxonomy" id="650164"/>
    <lineage>
        <taxon>Eukaryota</taxon>
        <taxon>Fungi</taxon>
        <taxon>Dikarya</taxon>
        <taxon>Basidiomycota</taxon>
        <taxon>Agaricomycotina</taxon>
        <taxon>Agaricomycetes</taxon>
        <taxon>Polyporales</taxon>
        <taxon>Phanerochaetaceae</taxon>
        <taxon>Phanerochaete</taxon>
    </lineage>
</organism>
<gene>
    <name evidence="1" type="ORF">PHACADRAFT_263474</name>
</gene>
<dbReference type="RefSeq" id="XP_007400523.1">
    <property type="nucleotide sequence ID" value="XM_007400461.1"/>
</dbReference>
<evidence type="ECO:0000313" key="2">
    <source>
        <dbReference type="Proteomes" id="UP000008370"/>
    </source>
</evidence>
<accession>K5UNQ9</accession>
<dbReference type="AlphaFoldDB" id="K5UNQ9"/>
<name>K5UNQ9_PHACS</name>
<reference evidence="1 2" key="1">
    <citation type="journal article" date="2012" name="BMC Genomics">
        <title>Comparative genomics of the white-rot fungi, Phanerochaete carnosa and P. chrysosporium, to elucidate the genetic basis of the distinct wood types they colonize.</title>
        <authorList>
            <person name="Suzuki H."/>
            <person name="MacDonald J."/>
            <person name="Syed K."/>
            <person name="Salamov A."/>
            <person name="Hori C."/>
            <person name="Aerts A."/>
            <person name="Henrissat B."/>
            <person name="Wiebenga A."/>
            <person name="vanKuyk P.A."/>
            <person name="Barry K."/>
            <person name="Lindquist E."/>
            <person name="LaButti K."/>
            <person name="Lapidus A."/>
            <person name="Lucas S."/>
            <person name="Coutinho P."/>
            <person name="Gong Y."/>
            <person name="Samejima M."/>
            <person name="Mahadevan R."/>
            <person name="Abou-Zaid M."/>
            <person name="de Vries R.P."/>
            <person name="Igarashi K."/>
            <person name="Yadav J.S."/>
            <person name="Grigoriev I.V."/>
            <person name="Master E.R."/>
        </authorList>
    </citation>
    <scope>NUCLEOTIDE SEQUENCE [LARGE SCALE GENOMIC DNA]</scope>
    <source>
        <strain evidence="1 2">HHB-10118-sp</strain>
    </source>
</reference>
<dbReference type="HOGENOM" id="CLU_1876162_0_0_1"/>
<dbReference type="GeneID" id="18918563"/>
<keyword evidence="2" id="KW-1185">Reference proteome</keyword>
<sequence>MLRRIFLVDVVDNILLHAEYFAVLSRKGEKTVVEDDDHVRVLSFPMNKTLRESIRRVTVRIYGHDQGPSAYLQDQGSRDKSWTWYTLKSGQWEEEIARNSRTVLEPKAHVWTCKEGDSEMTHIRQGDEIEVWAHAK</sequence>
<proteinExistence type="predicted"/>
<protein>
    <submittedName>
        <fullName evidence="1">Uncharacterized protein</fullName>
    </submittedName>
</protein>
<dbReference type="EMBL" id="JH930477">
    <property type="protein sequence ID" value="EKM51381.1"/>
    <property type="molecule type" value="Genomic_DNA"/>
</dbReference>
<dbReference type="KEGG" id="pco:PHACADRAFT_263474"/>
<dbReference type="OrthoDB" id="10657221at2759"/>
<dbReference type="Proteomes" id="UP000008370">
    <property type="component" value="Unassembled WGS sequence"/>
</dbReference>
<evidence type="ECO:0000313" key="1">
    <source>
        <dbReference type="EMBL" id="EKM51381.1"/>
    </source>
</evidence>